<dbReference type="Proteomes" id="UP000824881">
    <property type="component" value="Unassembled WGS sequence"/>
</dbReference>
<accession>A0ACB7IRY0</accession>
<sequence>MSLSLLATIPKLDGTNYASWKDHVTAFLYTQDLGSILEPAPAVAGAAASASASDADKGPNPAESLFSGLSKTAQMQSDAKAYGLIFFLVEDACRGPLNALATKSGRQAWEVLRKEYERDSPSTRMSLRQKFYSISHDSSTSVKTFIEAVLSIIRQLRAINHAPSDEEIMDKILVSLDPTFASIRAVLCLRTPAPSLIEVQNALVEFETQLGSAAAAKAGGYEVLYAGRSSSKANDKGDFDWTNTQRKDSVCWRCGRAKHTAQYCVADMPEDIKRKVLSRSRDQHANIATPSPPVHDPITNNPSALFMLHTDVFVDKDGYVTYHDPPAAALTVVEPDRGRSHSRSHERGGRRGSSRRSRSRECSSNHSW</sequence>
<evidence type="ECO:0000313" key="1">
    <source>
        <dbReference type="EMBL" id="KAG9220381.1"/>
    </source>
</evidence>
<dbReference type="EMBL" id="WQMT02000007">
    <property type="protein sequence ID" value="KAG9220381.1"/>
    <property type="molecule type" value="Genomic_DNA"/>
</dbReference>
<keyword evidence="2" id="KW-1185">Reference proteome</keyword>
<protein>
    <submittedName>
        <fullName evidence="1">Uncharacterized protein</fullName>
    </submittedName>
</protein>
<gene>
    <name evidence="1" type="ORF">CCMSSC00406_0006646</name>
</gene>
<evidence type="ECO:0000313" key="2">
    <source>
        <dbReference type="Proteomes" id="UP000824881"/>
    </source>
</evidence>
<reference evidence="1 2" key="1">
    <citation type="journal article" date="2021" name="Appl. Environ. Microbiol.">
        <title>Genetic linkage and physical mapping for an oyster mushroom Pleurotus cornucopiae and QTL analysis for the trait cap color.</title>
        <authorList>
            <person name="Zhang Y."/>
            <person name="Gao W."/>
            <person name="Sonnenberg A."/>
            <person name="Chen Q."/>
            <person name="Zhang J."/>
            <person name="Huang C."/>
        </authorList>
    </citation>
    <scope>NUCLEOTIDE SEQUENCE [LARGE SCALE GENOMIC DNA]</scope>
    <source>
        <strain evidence="1">CCMSSC00406</strain>
    </source>
</reference>
<comment type="caution">
    <text evidence="1">The sequence shown here is derived from an EMBL/GenBank/DDBJ whole genome shotgun (WGS) entry which is preliminary data.</text>
</comment>
<organism evidence="1 2">
    <name type="scientific">Pleurotus cornucopiae</name>
    <name type="common">Cornucopia mushroom</name>
    <dbReference type="NCBI Taxonomy" id="5321"/>
    <lineage>
        <taxon>Eukaryota</taxon>
        <taxon>Fungi</taxon>
        <taxon>Dikarya</taxon>
        <taxon>Basidiomycota</taxon>
        <taxon>Agaricomycotina</taxon>
        <taxon>Agaricomycetes</taxon>
        <taxon>Agaricomycetidae</taxon>
        <taxon>Agaricales</taxon>
        <taxon>Pleurotineae</taxon>
        <taxon>Pleurotaceae</taxon>
        <taxon>Pleurotus</taxon>
    </lineage>
</organism>
<name>A0ACB7IRY0_PLECO</name>
<proteinExistence type="predicted"/>